<dbReference type="Proteomes" id="UP000192284">
    <property type="component" value="Unassembled WGS sequence"/>
</dbReference>
<dbReference type="EMBL" id="MVHE01000045">
    <property type="protein sequence ID" value="ORA16346.1"/>
    <property type="molecule type" value="Genomic_DNA"/>
</dbReference>
<dbReference type="PANTHER" id="PTHR10668:SF103">
    <property type="entry name" value="PYRIDINE NUCLEOTIDE-DISULFIDE OXIDOREDUCTASE DOMAIN-CONTAINING PROTEIN 2"/>
    <property type="match status" value="1"/>
</dbReference>
<protein>
    <recommendedName>
        <fullName evidence="3">Pyridine nucleotide-disulfide oxidoreductase domain-containing protein 2</fullName>
    </recommendedName>
</protein>
<sequence>MADYDAIVIGAGHNGLTAAVLLQRAGLRTLCLDGKLYAGGMASTVELFDGYQFEIAGSVQFPTSAEVIDELGLDTLPTVDLDVMAVALRGVGDDPLVQYTDPMKMFSHLNEVHGADAVTGMAGLLTWSQAPTRALGRFEAGTLPKTFDEMYACATNEFERSAIDDMLFGSVTDVLDRYFPDREKHGALRGSMTVLAVNTLYRGPATPGSAAALAFGLGMPEGDFVQMKKLRGGIGALTAHLAQLLESGGGEIRLRAKVTEILVADGRVTGVRTEPGDTLSAPIVVSAIAPDATLNDLIDPAALPSEIRDRYARIDHRGSYLQMHFALEEAPDFAPPYESLNDPSMQASIGIFCTPEEVQQQWEDCRRGIVPADPTVVLQIPSVHDPDLAPPGKHAASAFALWFPIEGGADYGEAKVEMGQRVIDKITRLAPNFEKSIIRHTTFTPKHMGVMFGAPGGDYCHGLLHSDQIGQNRPGPKGFIGQPIPIQGLYLGSAGCHGGPGITFTPGYNAGLAALQDR</sequence>
<name>A0A1W9ZIW8_MYCAN</name>
<evidence type="ECO:0000313" key="6">
    <source>
        <dbReference type="Proteomes" id="UP000192284"/>
    </source>
</evidence>
<evidence type="ECO:0000313" key="5">
    <source>
        <dbReference type="EMBL" id="ORA16346.1"/>
    </source>
</evidence>
<dbReference type="OrthoDB" id="9774675at2"/>
<gene>
    <name evidence="5" type="ORF">BST12_20850</name>
</gene>
<evidence type="ECO:0000256" key="3">
    <source>
        <dbReference type="ARBA" id="ARBA00040298"/>
    </source>
</evidence>
<dbReference type="AlphaFoldDB" id="A0A1W9ZIW8"/>
<keyword evidence="6" id="KW-1185">Reference proteome</keyword>
<evidence type="ECO:0000256" key="2">
    <source>
        <dbReference type="ARBA" id="ARBA00038825"/>
    </source>
</evidence>
<dbReference type="PANTHER" id="PTHR10668">
    <property type="entry name" value="PHYTOENE DEHYDROGENASE"/>
    <property type="match status" value="1"/>
</dbReference>
<dbReference type="InterPro" id="IPR036188">
    <property type="entry name" value="FAD/NAD-bd_sf"/>
</dbReference>
<proteinExistence type="predicted"/>
<dbReference type="Pfam" id="PF01593">
    <property type="entry name" value="Amino_oxidase"/>
    <property type="match status" value="1"/>
</dbReference>
<accession>A0A1W9ZIW8</accession>
<dbReference type="GO" id="GO:0005829">
    <property type="term" value="C:cytosol"/>
    <property type="evidence" value="ECO:0007669"/>
    <property type="project" value="TreeGrafter"/>
</dbReference>
<organism evidence="5 6">
    <name type="scientific">Mycobacterium angelicum</name>
    <dbReference type="NCBI Taxonomy" id="470074"/>
    <lineage>
        <taxon>Bacteria</taxon>
        <taxon>Bacillati</taxon>
        <taxon>Actinomycetota</taxon>
        <taxon>Actinomycetes</taxon>
        <taxon>Mycobacteriales</taxon>
        <taxon>Mycobacteriaceae</taxon>
        <taxon>Mycobacterium</taxon>
    </lineage>
</organism>
<dbReference type="GO" id="GO:0016491">
    <property type="term" value="F:oxidoreductase activity"/>
    <property type="evidence" value="ECO:0007669"/>
    <property type="project" value="InterPro"/>
</dbReference>
<reference evidence="5 6" key="1">
    <citation type="submission" date="2017-02" db="EMBL/GenBank/DDBJ databases">
        <title>The new phylogeny of genus Mycobacterium.</title>
        <authorList>
            <person name="Tortoli E."/>
            <person name="Trovato A."/>
            <person name="Cirillo D.M."/>
        </authorList>
    </citation>
    <scope>NUCLEOTIDE SEQUENCE [LARGE SCALE GENOMIC DNA]</scope>
    <source>
        <strain evidence="5 6">DSM 45057</strain>
    </source>
</reference>
<comment type="function">
    <text evidence="1">Probable oxidoreductase that may play a role as regulator of mitochondrial function.</text>
</comment>
<dbReference type="SUPFAM" id="SSF51905">
    <property type="entry name" value="FAD/NAD(P)-binding domain"/>
    <property type="match status" value="1"/>
</dbReference>
<evidence type="ECO:0000259" key="4">
    <source>
        <dbReference type="Pfam" id="PF01593"/>
    </source>
</evidence>
<dbReference type="RefSeq" id="WP_083115011.1">
    <property type="nucleotide sequence ID" value="NZ_JACKTS010000040.1"/>
</dbReference>
<comment type="subunit">
    <text evidence="2">Interacts with COX5B; this interaction may contribute to localize PYROXD2 to the inner face of the inner mitochondrial membrane.</text>
</comment>
<feature type="domain" description="Amine oxidase" evidence="4">
    <location>
        <begin position="15"/>
        <end position="331"/>
    </location>
</feature>
<dbReference type="Gene3D" id="3.50.50.60">
    <property type="entry name" value="FAD/NAD(P)-binding domain"/>
    <property type="match status" value="2"/>
</dbReference>
<comment type="caution">
    <text evidence="5">The sequence shown here is derived from an EMBL/GenBank/DDBJ whole genome shotgun (WGS) entry which is preliminary data.</text>
</comment>
<dbReference type="InterPro" id="IPR002937">
    <property type="entry name" value="Amino_oxidase"/>
</dbReference>
<evidence type="ECO:0000256" key="1">
    <source>
        <dbReference type="ARBA" id="ARBA00037217"/>
    </source>
</evidence>